<dbReference type="KEGG" id="din:Selin_1874"/>
<gene>
    <name evidence="1" type="ordered locus">Selin_1874</name>
</gene>
<accession>E6W1Q2</accession>
<evidence type="ECO:0000313" key="1">
    <source>
        <dbReference type="EMBL" id="ADU66601.1"/>
    </source>
</evidence>
<keyword evidence="2" id="KW-1185">Reference proteome</keyword>
<dbReference type="AlphaFoldDB" id="E6W1Q2"/>
<protein>
    <submittedName>
        <fullName evidence="1">Uncharacterized protein</fullName>
    </submittedName>
</protein>
<organism evidence="1 2">
    <name type="scientific">Desulfurispirillum indicum (strain ATCC BAA-1389 / DSM 22839 / S5)</name>
    <dbReference type="NCBI Taxonomy" id="653733"/>
    <lineage>
        <taxon>Bacteria</taxon>
        <taxon>Pseudomonadati</taxon>
        <taxon>Chrysiogenota</taxon>
        <taxon>Chrysiogenia</taxon>
        <taxon>Chrysiogenales</taxon>
        <taxon>Chrysiogenaceae</taxon>
        <taxon>Desulfurispirillum</taxon>
    </lineage>
</organism>
<sequence length="76" mass="8888">MCFPIRGYFRAFLSELCGERYVFPSFSVPSVFSVVKSFPAFSLRLCVLREKPVFMFHCIYLRKSASICGQYRLLFP</sequence>
<reference evidence="1 2" key="1">
    <citation type="submission" date="2010-12" db="EMBL/GenBank/DDBJ databases">
        <title>Complete sequence of Desulfurispirillum indicum S5.</title>
        <authorList>
            <consortium name="US DOE Joint Genome Institute"/>
            <person name="Lucas S."/>
            <person name="Copeland A."/>
            <person name="Lapidus A."/>
            <person name="Cheng J.-F."/>
            <person name="Goodwin L."/>
            <person name="Pitluck S."/>
            <person name="Chertkov O."/>
            <person name="Held B."/>
            <person name="Detter J.C."/>
            <person name="Han C."/>
            <person name="Tapia R."/>
            <person name="Land M."/>
            <person name="Hauser L."/>
            <person name="Kyrpides N."/>
            <person name="Ivanova N."/>
            <person name="Mikhailova N."/>
            <person name="Haggblom M."/>
            <person name="Rauschenbach I."/>
            <person name="Bini E."/>
            <person name="Woyke T."/>
        </authorList>
    </citation>
    <scope>NUCLEOTIDE SEQUENCE [LARGE SCALE GENOMIC DNA]</scope>
    <source>
        <strain evidence="2">ATCC BAA-1389 / DSM 22839 / S5</strain>
    </source>
</reference>
<proteinExistence type="predicted"/>
<dbReference type="Proteomes" id="UP000002572">
    <property type="component" value="Chromosome"/>
</dbReference>
<dbReference type="InParanoid" id="E6W1Q2"/>
<evidence type="ECO:0000313" key="2">
    <source>
        <dbReference type="Proteomes" id="UP000002572"/>
    </source>
</evidence>
<dbReference type="HOGENOM" id="CLU_2648588_0_0_0"/>
<dbReference type="EMBL" id="CP002432">
    <property type="protein sequence ID" value="ADU66601.1"/>
    <property type="molecule type" value="Genomic_DNA"/>
</dbReference>
<name>E6W1Q2_DESIS</name>